<protein>
    <submittedName>
        <fullName evidence="2">Uncharacterized protein</fullName>
    </submittedName>
</protein>
<proteinExistence type="predicted"/>
<evidence type="ECO:0000256" key="1">
    <source>
        <dbReference type="SAM" id="MobiDB-lite"/>
    </source>
</evidence>
<dbReference type="Proteomes" id="UP000063308">
    <property type="component" value="Chromosome"/>
</dbReference>
<name>A0A0E4BUD7_9BRAD</name>
<accession>A0A0E4BUD7</accession>
<evidence type="ECO:0000313" key="2">
    <source>
        <dbReference type="EMBL" id="BAR60182.1"/>
    </source>
</evidence>
<feature type="region of interest" description="Disordered" evidence="1">
    <location>
        <begin position="1"/>
        <end position="34"/>
    </location>
</feature>
<evidence type="ECO:0000313" key="3">
    <source>
        <dbReference type="Proteomes" id="UP000063308"/>
    </source>
</evidence>
<reference evidence="2 3" key="1">
    <citation type="submission" date="2014-11" db="EMBL/GenBank/DDBJ databases">
        <title>Symbiosis island explosion on the genome of extra-slow-growing strains of soybean bradyrhizobia with massive insertion sequences.</title>
        <authorList>
            <person name="Iida T."/>
            <person name="Minamisawa K."/>
        </authorList>
    </citation>
    <scope>NUCLEOTIDE SEQUENCE [LARGE SCALE GENOMIC DNA]</scope>
    <source>
        <strain evidence="2 3">NK6</strain>
    </source>
</reference>
<dbReference type="AlphaFoldDB" id="A0A0E4BUD7"/>
<sequence length="34" mass="3841">MPKHGKSQPPGMAQSLMNRHLWRPGFEPDTGSKH</sequence>
<gene>
    <name evidence="2" type="ORF">NK6_7031</name>
</gene>
<dbReference type="EMBL" id="AP014685">
    <property type="protein sequence ID" value="BAR60182.1"/>
    <property type="molecule type" value="Genomic_DNA"/>
</dbReference>
<organism evidence="2 3">
    <name type="scientific">Bradyrhizobium diazoefficiens</name>
    <dbReference type="NCBI Taxonomy" id="1355477"/>
    <lineage>
        <taxon>Bacteria</taxon>
        <taxon>Pseudomonadati</taxon>
        <taxon>Pseudomonadota</taxon>
        <taxon>Alphaproteobacteria</taxon>
        <taxon>Hyphomicrobiales</taxon>
        <taxon>Nitrobacteraceae</taxon>
        <taxon>Bradyrhizobium</taxon>
    </lineage>
</organism>